<comment type="caution">
    <text evidence="3">The sequence shown here is derived from an EMBL/GenBank/DDBJ whole genome shotgun (WGS) entry which is preliminary data.</text>
</comment>
<keyword evidence="1" id="KW-0808">Transferase</keyword>
<dbReference type="GO" id="GO:0005524">
    <property type="term" value="F:ATP binding"/>
    <property type="evidence" value="ECO:0007669"/>
    <property type="project" value="UniProtKB-KW"/>
</dbReference>
<dbReference type="RefSeq" id="WP_386347111.1">
    <property type="nucleotide sequence ID" value="NZ_JBHSFG010000055.1"/>
</dbReference>
<sequence>MTSTPVRHDFPVISTPGHVPLARHETAKVLTDWGLPEKLVDTSCLIITELVTNVVRHASVVSPTATVTLAVDDTGNLVLTVADAHPFKPRPLMAAHDFGGRGLHLVNALVHEAGGRAAVVPDAATGGKQISIRLPLAPA</sequence>
<feature type="domain" description="Histidine kinase/HSP90-like ATPase" evidence="2">
    <location>
        <begin position="14"/>
        <end position="113"/>
    </location>
</feature>
<dbReference type="SUPFAM" id="SSF55874">
    <property type="entry name" value="ATPase domain of HSP90 chaperone/DNA topoisomerase II/histidine kinase"/>
    <property type="match status" value="1"/>
</dbReference>
<keyword evidence="4" id="KW-1185">Reference proteome</keyword>
<evidence type="ECO:0000256" key="1">
    <source>
        <dbReference type="ARBA" id="ARBA00022527"/>
    </source>
</evidence>
<keyword evidence="1" id="KW-0723">Serine/threonine-protein kinase</keyword>
<dbReference type="CDD" id="cd16936">
    <property type="entry name" value="HATPase_RsbW-like"/>
    <property type="match status" value="1"/>
</dbReference>
<proteinExistence type="predicted"/>
<gene>
    <name evidence="3" type="ORF">ACFPH6_31085</name>
</gene>
<reference evidence="4" key="1">
    <citation type="journal article" date="2019" name="Int. J. Syst. Evol. Microbiol.">
        <title>The Global Catalogue of Microorganisms (GCM) 10K type strain sequencing project: providing services to taxonomists for standard genome sequencing and annotation.</title>
        <authorList>
            <consortium name="The Broad Institute Genomics Platform"/>
            <consortium name="The Broad Institute Genome Sequencing Center for Infectious Disease"/>
            <person name="Wu L."/>
            <person name="Ma J."/>
        </authorList>
    </citation>
    <scope>NUCLEOTIDE SEQUENCE [LARGE SCALE GENOMIC DNA]</scope>
    <source>
        <strain evidence="4">DT43</strain>
    </source>
</reference>
<dbReference type="Gene3D" id="3.30.565.10">
    <property type="entry name" value="Histidine kinase-like ATPase, C-terminal domain"/>
    <property type="match status" value="1"/>
</dbReference>
<evidence type="ECO:0000313" key="4">
    <source>
        <dbReference type="Proteomes" id="UP001596012"/>
    </source>
</evidence>
<dbReference type="InterPro" id="IPR050267">
    <property type="entry name" value="Anti-sigma-factor_SerPK"/>
</dbReference>
<evidence type="ECO:0000259" key="2">
    <source>
        <dbReference type="Pfam" id="PF13581"/>
    </source>
</evidence>
<keyword evidence="3" id="KW-0547">Nucleotide-binding</keyword>
<evidence type="ECO:0000313" key="3">
    <source>
        <dbReference type="EMBL" id="MFC4468919.1"/>
    </source>
</evidence>
<accession>A0ABV8YUQ4</accession>
<dbReference type="InterPro" id="IPR036890">
    <property type="entry name" value="HATPase_C_sf"/>
</dbReference>
<dbReference type="Pfam" id="PF13581">
    <property type="entry name" value="HATPase_c_2"/>
    <property type="match status" value="1"/>
</dbReference>
<keyword evidence="1" id="KW-0418">Kinase</keyword>
<name>A0ABV8YUQ4_9ACTN</name>
<dbReference type="PANTHER" id="PTHR35526">
    <property type="entry name" value="ANTI-SIGMA-F FACTOR RSBW-RELATED"/>
    <property type="match status" value="1"/>
</dbReference>
<dbReference type="EMBL" id="JBHSFG010000055">
    <property type="protein sequence ID" value="MFC4468919.1"/>
    <property type="molecule type" value="Genomic_DNA"/>
</dbReference>
<keyword evidence="3" id="KW-0067">ATP-binding</keyword>
<dbReference type="InterPro" id="IPR003594">
    <property type="entry name" value="HATPase_dom"/>
</dbReference>
<dbReference type="PANTHER" id="PTHR35526:SF3">
    <property type="entry name" value="ANTI-SIGMA-F FACTOR RSBW"/>
    <property type="match status" value="1"/>
</dbReference>
<protein>
    <submittedName>
        <fullName evidence="3">ATP-binding protein</fullName>
    </submittedName>
</protein>
<organism evidence="3 4">
    <name type="scientific">Streptomyces xiangluensis</name>
    <dbReference type="NCBI Taxonomy" id="2665720"/>
    <lineage>
        <taxon>Bacteria</taxon>
        <taxon>Bacillati</taxon>
        <taxon>Actinomycetota</taxon>
        <taxon>Actinomycetes</taxon>
        <taxon>Kitasatosporales</taxon>
        <taxon>Streptomycetaceae</taxon>
        <taxon>Streptomyces</taxon>
    </lineage>
</organism>
<dbReference type="Proteomes" id="UP001596012">
    <property type="component" value="Unassembled WGS sequence"/>
</dbReference>